<name>A0A1Q9DGH4_SYMMI</name>
<sequence length="451" mass="49046">MLPAHVWFAVRRGAGTWRIRGVSKQATGEQPSGGGKGGQAAAGKQSGHAGQGEQPDDCQQTTAAGSAADGQQSGSARVRKWHPGPKDAAQERREKIHRLTLDVKAARDQRTDLRGSHETAIRVLKLEHQQASYVAMCSHVIAPPSWKYLGLSPEAPINAFCFKMLLPQGLSPEAPINAFCFKMLLPQGKDPYHSGTGCLCPPGAGNWVPKGILIKRSPAKEAQPTTAMLFAEEVGDEEQVLDLICANELRDALRNYETFDALWEPAWNFEYDQEKVEVNTRLLASAAPTTDSGDASRFGSRLQNFGRVLRSDDEPLADLMWKRASEAAERLLPAPPGWRAVALDTRITYEELTSQSAETVAGDWRMDSQDYDDRDDFRPLFTLILCLGASAAAPDEGGGVRFRQAEGSVSLEPGSGVLLPRRDSYRYQLLSEAPNALAAVAHMKVLFGPAG</sequence>
<evidence type="ECO:0000313" key="2">
    <source>
        <dbReference type="EMBL" id="OLP94284.1"/>
    </source>
</evidence>
<dbReference type="EMBL" id="LSRX01000549">
    <property type="protein sequence ID" value="OLP94284.1"/>
    <property type="molecule type" value="Genomic_DNA"/>
</dbReference>
<feature type="compositionally biased region" description="Low complexity" evidence="1">
    <location>
        <begin position="41"/>
        <end position="52"/>
    </location>
</feature>
<feature type="compositionally biased region" description="Gly residues" evidence="1">
    <location>
        <begin position="31"/>
        <end position="40"/>
    </location>
</feature>
<evidence type="ECO:0000313" key="3">
    <source>
        <dbReference type="Proteomes" id="UP000186817"/>
    </source>
</evidence>
<feature type="compositionally biased region" description="Basic and acidic residues" evidence="1">
    <location>
        <begin position="84"/>
        <end position="94"/>
    </location>
</feature>
<keyword evidence="3" id="KW-1185">Reference proteome</keyword>
<feature type="region of interest" description="Disordered" evidence="1">
    <location>
        <begin position="20"/>
        <end position="94"/>
    </location>
</feature>
<gene>
    <name evidence="2" type="ORF">AK812_SmicGene23728</name>
</gene>
<accession>A0A1Q9DGH4</accession>
<dbReference type="OrthoDB" id="10380356at2759"/>
<dbReference type="AlphaFoldDB" id="A0A1Q9DGH4"/>
<protein>
    <submittedName>
        <fullName evidence="2">Uncharacterized protein</fullName>
    </submittedName>
</protein>
<feature type="compositionally biased region" description="Low complexity" evidence="1">
    <location>
        <begin position="59"/>
        <end position="76"/>
    </location>
</feature>
<comment type="caution">
    <text evidence="2">The sequence shown here is derived from an EMBL/GenBank/DDBJ whole genome shotgun (WGS) entry which is preliminary data.</text>
</comment>
<proteinExistence type="predicted"/>
<dbReference type="Proteomes" id="UP000186817">
    <property type="component" value="Unassembled WGS sequence"/>
</dbReference>
<organism evidence="2 3">
    <name type="scientific">Symbiodinium microadriaticum</name>
    <name type="common">Dinoflagellate</name>
    <name type="synonym">Zooxanthella microadriatica</name>
    <dbReference type="NCBI Taxonomy" id="2951"/>
    <lineage>
        <taxon>Eukaryota</taxon>
        <taxon>Sar</taxon>
        <taxon>Alveolata</taxon>
        <taxon>Dinophyceae</taxon>
        <taxon>Suessiales</taxon>
        <taxon>Symbiodiniaceae</taxon>
        <taxon>Symbiodinium</taxon>
    </lineage>
</organism>
<reference evidence="2 3" key="1">
    <citation type="submission" date="2016-02" db="EMBL/GenBank/DDBJ databases">
        <title>Genome analysis of coral dinoflagellate symbionts highlights evolutionary adaptations to a symbiotic lifestyle.</title>
        <authorList>
            <person name="Aranda M."/>
            <person name="Li Y."/>
            <person name="Liew Y.J."/>
            <person name="Baumgarten S."/>
            <person name="Simakov O."/>
            <person name="Wilson M."/>
            <person name="Piel J."/>
            <person name="Ashoor H."/>
            <person name="Bougouffa S."/>
            <person name="Bajic V.B."/>
            <person name="Ryu T."/>
            <person name="Ravasi T."/>
            <person name="Bayer T."/>
            <person name="Micklem G."/>
            <person name="Kim H."/>
            <person name="Bhak J."/>
            <person name="Lajeunesse T.C."/>
            <person name="Voolstra C.R."/>
        </authorList>
    </citation>
    <scope>NUCLEOTIDE SEQUENCE [LARGE SCALE GENOMIC DNA]</scope>
    <source>
        <strain evidence="2 3">CCMP2467</strain>
    </source>
</reference>
<evidence type="ECO:0000256" key="1">
    <source>
        <dbReference type="SAM" id="MobiDB-lite"/>
    </source>
</evidence>